<dbReference type="SUPFAM" id="SSF47473">
    <property type="entry name" value="EF-hand"/>
    <property type="match status" value="1"/>
</dbReference>
<dbReference type="InterPro" id="IPR002048">
    <property type="entry name" value="EF_hand_dom"/>
</dbReference>
<protein>
    <recommendedName>
        <fullName evidence="1">Glucosidase 2 subunit beta</fullName>
    </recommendedName>
</protein>
<accession>A0AAE1AZT4</accession>
<keyword evidence="3" id="KW-0256">Endoplasmic reticulum</keyword>
<feature type="region of interest" description="Disordered" evidence="6">
    <location>
        <begin position="287"/>
        <end position="401"/>
    </location>
</feature>
<dbReference type="GO" id="GO:0005509">
    <property type="term" value="F:calcium ion binding"/>
    <property type="evidence" value="ECO:0007669"/>
    <property type="project" value="InterPro"/>
</dbReference>
<keyword evidence="4" id="KW-1015">Disulfide bond</keyword>
<feature type="compositionally biased region" description="Acidic residues" evidence="6">
    <location>
        <begin position="355"/>
        <end position="378"/>
    </location>
</feature>
<dbReference type="Proteomes" id="UP001283361">
    <property type="component" value="Unassembled WGS sequence"/>
</dbReference>
<dbReference type="Gene3D" id="1.10.238.10">
    <property type="entry name" value="EF-hand"/>
    <property type="match status" value="1"/>
</dbReference>
<organism evidence="10 11">
    <name type="scientific">Elysia crispata</name>
    <name type="common">lettuce slug</name>
    <dbReference type="NCBI Taxonomy" id="231223"/>
    <lineage>
        <taxon>Eukaryota</taxon>
        <taxon>Metazoa</taxon>
        <taxon>Spiralia</taxon>
        <taxon>Lophotrochozoa</taxon>
        <taxon>Mollusca</taxon>
        <taxon>Gastropoda</taxon>
        <taxon>Heterobranchia</taxon>
        <taxon>Euthyneura</taxon>
        <taxon>Panpulmonata</taxon>
        <taxon>Sacoglossa</taxon>
        <taxon>Placobranchoidea</taxon>
        <taxon>Plakobranchidae</taxon>
        <taxon>Elysia</taxon>
    </lineage>
</organism>
<keyword evidence="5" id="KW-0175">Coiled coil</keyword>
<dbReference type="SUPFAM" id="SSF57424">
    <property type="entry name" value="LDL receptor-like module"/>
    <property type="match status" value="1"/>
</dbReference>
<evidence type="ECO:0000256" key="1">
    <source>
        <dbReference type="ARBA" id="ARBA00022387"/>
    </source>
</evidence>
<comment type="caution">
    <text evidence="10">The sequence shown here is derived from an EMBL/GenBank/DDBJ whole genome shotgun (WGS) entry which is preliminary data.</text>
</comment>
<proteinExistence type="predicted"/>
<evidence type="ECO:0000256" key="7">
    <source>
        <dbReference type="SAM" id="SignalP"/>
    </source>
</evidence>
<dbReference type="InterPro" id="IPR002172">
    <property type="entry name" value="LDrepeatLR_classA_rpt"/>
</dbReference>
<evidence type="ECO:0000313" key="11">
    <source>
        <dbReference type="Proteomes" id="UP001283361"/>
    </source>
</evidence>
<name>A0AAE1AZT4_9GAST</name>
<evidence type="ECO:0000313" key="10">
    <source>
        <dbReference type="EMBL" id="KAK3796942.1"/>
    </source>
</evidence>
<keyword evidence="2 7" id="KW-0732">Signal</keyword>
<gene>
    <name evidence="10" type="ORF">RRG08_032244</name>
</gene>
<dbReference type="Pfam" id="PF12999">
    <property type="entry name" value="PRKCSH-like"/>
    <property type="match status" value="1"/>
</dbReference>
<feature type="domain" description="EF-hand" evidence="8">
    <location>
        <begin position="245"/>
        <end position="270"/>
    </location>
</feature>
<evidence type="ECO:0000256" key="3">
    <source>
        <dbReference type="ARBA" id="ARBA00022824"/>
    </source>
</evidence>
<feature type="chain" id="PRO_5041956978" description="Glucosidase 2 subunit beta" evidence="7">
    <location>
        <begin position="25"/>
        <end position="568"/>
    </location>
</feature>
<evidence type="ECO:0000256" key="6">
    <source>
        <dbReference type="SAM" id="MobiDB-lite"/>
    </source>
</evidence>
<dbReference type="PROSITE" id="PS50222">
    <property type="entry name" value="EF_HAND_2"/>
    <property type="match status" value="1"/>
</dbReference>
<feature type="compositionally biased region" description="Basic and acidic residues" evidence="6">
    <location>
        <begin position="379"/>
        <end position="401"/>
    </location>
</feature>
<evidence type="ECO:0000256" key="5">
    <source>
        <dbReference type="SAM" id="Coils"/>
    </source>
</evidence>
<dbReference type="InterPro" id="IPR009011">
    <property type="entry name" value="Man6P_isomerase_rcpt-bd_dom_sf"/>
</dbReference>
<feature type="compositionally biased region" description="Basic and acidic residues" evidence="6">
    <location>
        <begin position="287"/>
        <end position="311"/>
    </location>
</feature>
<dbReference type="InterPro" id="IPR011992">
    <property type="entry name" value="EF-hand-dom_pair"/>
</dbReference>
<dbReference type="GO" id="GO:0017177">
    <property type="term" value="C:glucosidase II complex"/>
    <property type="evidence" value="ECO:0007669"/>
    <property type="project" value="TreeGrafter"/>
</dbReference>
<feature type="coiled-coil region" evidence="5">
    <location>
        <begin position="411"/>
        <end position="438"/>
    </location>
</feature>
<dbReference type="CDD" id="cd00112">
    <property type="entry name" value="LDLa"/>
    <property type="match status" value="1"/>
</dbReference>
<dbReference type="PANTHER" id="PTHR12630">
    <property type="entry name" value="N-LINKED OLIGOSACCHARIDE PROCESSING"/>
    <property type="match status" value="1"/>
</dbReference>
<dbReference type="SMART" id="SM00192">
    <property type="entry name" value="LDLa"/>
    <property type="match status" value="1"/>
</dbReference>
<dbReference type="InterPro" id="IPR028146">
    <property type="entry name" value="PRKCSH_N"/>
</dbReference>
<feature type="signal peptide" evidence="7">
    <location>
        <begin position="1"/>
        <end position="24"/>
    </location>
</feature>
<feature type="coiled-coil region" evidence="5">
    <location>
        <begin position="123"/>
        <end position="186"/>
    </location>
</feature>
<dbReference type="AlphaFoldDB" id="A0AAE1AZT4"/>
<dbReference type="SUPFAM" id="SSF50911">
    <property type="entry name" value="Mannose 6-phosphate receptor domain"/>
    <property type="match status" value="1"/>
</dbReference>
<keyword evidence="11" id="KW-1185">Reference proteome</keyword>
<dbReference type="EMBL" id="JAWDGP010000828">
    <property type="protein sequence ID" value="KAK3796942.1"/>
    <property type="molecule type" value="Genomic_DNA"/>
</dbReference>
<dbReference type="InterPro" id="IPR036055">
    <property type="entry name" value="LDL_receptor-like_sf"/>
</dbReference>
<dbReference type="PANTHER" id="PTHR12630:SF1">
    <property type="entry name" value="GLUCOSIDASE 2 SUBUNIT BETA"/>
    <property type="match status" value="1"/>
</dbReference>
<dbReference type="PROSITE" id="PS51914">
    <property type="entry name" value="MRH"/>
    <property type="match status" value="1"/>
</dbReference>
<dbReference type="Gene3D" id="4.10.400.10">
    <property type="entry name" value="Low-density Lipoprotein Receptor"/>
    <property type="match status" value="1"/>
</dbReference>
<dbReference type="GO" id="GO:0006491">
    <property type="term" value="P:N-glycan processing"/>
    <property type="evidence" value="ECO:0007669"/>
    <property type="project" value="TreeGrafter"/>
</dbReference>
<evidence type="ECO:0000256" key="2">
    <source>
        <dbReference type="ARBA" id="ARBA00022729"/>
    </source>
</evidence>
<dbReference type="InterPro" id="IPR036607">
    <property type="entry name" value="PRKCSH"/>
</dbReference>
<dbReference type="InterPro" id="IPR039794">
    <property type="entry name" value="Gtb1-like"/>
</dbReference>
<dbReference type="InterPro" id="IPR044865">
    <property type="entry name" value="MRH_dom"/>
</dbReference>
<sequence>MVNYKFWWGAALILWCGILTGVQGVGRPKGVSLEKASFYVGTEFKCLSNGKTIPMEHVNDDYCDCEDGSDEPGTSACSNGLFYCENKPYKGTYIMSSRVNDGICDCCDGSDEYDGTISCENTCEKLFAEIRAQQEAFRKKQEEGYKVKLEYIQQGHRVKEEKRARLSELVKNKAALVEELDNLRAVKDEAEVPEKEAKDKHEEAWKAIKAERQKQRDAIAAAQAFAKLDSNQDNVVDFPELMKHKEFDIDSDGTVSEDEAREYLEDSEQTDLATFTEKIWPNIKEIFKLKNPEEVKEGEKSETAEDIHVEDGPPSPEVTDEQEAATPLDVSTDPDAITEGVADTAIPDEDRDKYYDEDDEDEEEDDYPGDDDEDDDDKVDVNEQQEKHKPEDEEEKMPEYSEETKLLIQAADEARKHYDEADEKVKDIEKEITGIEKYLEMDLGPQEEFSALKGQCFEFTDREYTYKFCPFDKTSQKPKGGGIETNLGTWGHWYGPEEDKYDSQKYENGQGCWNGPNRSCHVNFHCGAENILTGASEPSRCEYQFDFTTPARCSEPEPLPTHQVHEEL</sequence>
<feature type="domain" description="MRH" evidence="9">
    <location>
        <begin position="454"/>
        <end position="555"/>
    </location>
</feature>
<evidence type="ECO:0000259" key="8">
    <source>
        <dbReference type="PROSITE" id="PS50222"/>
    </source>
</evidence>
<reference evidence="10" key="1">
    <citation type="journal article" date="2023" name="G3 (Bethesda)">
        <title>A reference genome for the long-term kleptoplast-retaining sea slug Elysia crispata morphotype clarki.</title>
        <authorList>
            <person name="Eastman K.E."/>
            <person name="Pendleton A.L."/>
            <person name="Shaikh M.A."/>
            <person name="Suttiyut T."/>
            <person name="Ogas R."/>
            <person name="Tomko P."/>
            <person name="Gavelis G."/>
            <person name="Widhalm J.R."/>
            <person name="Wisecaver J.H."/>
        </authorList>
    </citation>
    <scope>NUCLEOTIDE SEQUENCE</scope>
    <source>
        <strain evidence="10">ECLA1</strain>
    </source>
</reference>
<dbReference type="Gene3D" id="2.70.130.10">
    <property type="entry name" value="Mannose-6-phosphate receptor binding domain"/>
    <property type="match status" value="1"/>
</dbReference>
<evidence type="ECO:0000259" key="9">
    <source>
        <dbReference type="PROSITE" id="PS51914"/>
    </source>
</evidence>
<dbReference type="Pfam" id="PF13015">
    <property type="entry name" value="PRKCSH_1"/>
    <property type="match status" value="1"/>
</dbReference>
<evidence type="ECO:0000256" key="4">
    <source>
        <dbReference type="ARBA" id="ARBA00023157"/>
    </source>
</evidence>